<keyword evidence="1" id="KW-0597">Phosphoprotein</keyword>
<dbReference type="SMART" id="SM00448">
    <property type="entry name" value="REC"/>
    <property type="match status" value="1"/>
</dbReference>
<reference evidence="4 5" key="1">
    <citation type="submission" date="2018-02" db="EMBL/GenBank/DDBJ databases">
        <title>Genomic analysis of the strain RR4-38 isolated from a seawater recirculating aquaculture system.</title>
        <authorList>
            <person name="Kim Y.-S."/>
            <person name="Jang Y.H."/>
            <person name="Kim K.-H."/>
        </authorList>
    </citation>
    <scope>NUCLEOTIDE SEQUENCE [LARGE SCALE GENOMIC DNA]</scope>
    <source>
        <strain evidence="4 5">RR4-38</strain>
    </source>
</reference>
<gene>
    <name evidence="4" type="ORF">C5O00_10750</name>
</gene>
<organism evidence="4 5">
    <name type="scientific">Pukyongia salina</name>
    <dbReference type="NCBI Taxonomy" id="2094025"/>
    <lineage>
        <taxon>Bacteria</taxon>
        <taxon>Pseudomonadati</taxon>
        <taxon>Bacteroidota</taxon>
        <taxon>Flavobacteriia</taxon>
        <taxon>Flavobacteriales</taxon>
        <taxon>Flavobacteriaceae</taxon>
        <taxon>Pukyongia</taxon>
    </lineage>
</organism>
<dbReference type="Proteomes" id="UP000238442">
    <property type="component" value="Chromosome"/>
</dbReference>
<dbReference type="EMBL" id="CP027062">
    <property type="protein sequence ID" value="AVI51614.1"/>
    <property type="molecule type" value="Genomic_DNA"/>
</dbReference>
<feature type="domain" description="Response regulatory" evidence="2">
    <location>
        <begin position="5"/>
        <end position="118"/>
    </location>
</feature>
<sequence>MKNYQVILVDDERSALELLKRKVEFLFPNLKVAGTFQDPRKAISFIKSNSVDILFLDIEMPHLNGFEMLAQLSELSFQVIFVTAYNEYALTAIKQSAVDYILKPIDDKELVIAVQKAAEAIEKELQAESTEKLFGLLRDTMKRTHKLIVPTAKGLSLIPEFEVLHLEGYEGYTRIHLVDGSTVLSSYSLGRFDRDDSKVFFKCHKSHIVNLEHVRAFENEGYLLLEKNHRVPISRTHRKAFLKLFNDN</sequence>
<dbReference type="PROSITE" id="PS50110">
    <property type="entry name" value="RESPONSE_REGULATORY"/>
    <property type="match status" value="1"/>
</dbReference>
<evidence type="ECO:0000313" key="5">
    <source>
        <dbReference type="Proteomes" id="UP000238442"/>
    </source>
</evidence>
<dbReference type="SUPFAM" id="SSF52172">
    <property type="entry name" value="CheY-like"/>
    <property type="match status" value="1"/>
</dbReference>
<feature type="domain" description="HTH LytTR-type" evidence="3">
    <location>
        <begin position="147"/>
        <end position="247"/>
    </location>
</feature>
<dbReference type="Pfam" id="PF04397">
    <property type="entry name" value="LytTR"/>
    <property type="match status" value="1"/>
</dbReference>
<dbReference type="InterPro" id="IPR011006">
    <property type="entry name" value="CheY-like_superfamily"/>
</dbReference>
<evidence type="ECO:0000259" key="2">
    <source>
        <dbReference type="PROSITE" id="PS50110"/>
    </source>
</evidence>
<dbReference type="PANTHER" id="PTHR37299:SF1">
    <property type="entry name" value="STAGE 0 SPORULATION PROTEIN A HOMOLOG"/>
    <property type="match status" value="1"/>
</dbReference>
<dbReference type="GO" id="GO:0000156">
    <property type="term" value="F:phosphorelay response regulator activity"/>
    <property type="evidence" value="ECO:0007669"/>
    <property type="project" value="InterPro"/>
</dbReference>
<accession>A0A2S0HYI1</accession>
<feature type="modified residue" description="4-aspartylphosphate" evidence="1">
    <location>
        <position position="57"/>
    </location>
</feature>
<protein>
    <submittedName>
        <fullName evidence="4">DNA-binding response regulator</fullName>
    </submittedName>
</protein>
<name>A0A2S0HYI1_9FLAO</name>
<dbReference type="OrthoDB" id="2168082at2"/>
<dbReference type="InterPro" id="IPR001789">
    <property type="entry name" value="Sig_transdc_resp-reg_receiver"/>
</dbReference>
<proteinExistence type="predicted"/>
<evidence type="ECO:0000256" key="1">
    <source>
        <dbReference type="PROSITE-ProRule" id="PRU00169"/>
    </source>
</evidence>
<dbReference type="InterPro" id="IPR046947">
    <property type="entry name" value="LytR-like"/>
</dbReference>
<dbReference type="Gene3D" id="2.40.50.1020">
    <property type="entry name" value="LytTr DNA-binding domain"/>
    <property type="match status" value="1"/>
</dbReference>
<dbReference type="GO" id="GO:0003677">
    <property type="term" value="F:DNA binding"/>
    <property type="evidence" value="ECO:0007669"/>
    <property type="project" value="UniProtKB-KW"/>
</dbReference>
<dbReference type="Pfam" id="PF00072">
    <property type="entry name" value="Response_reg"/>
    <property type="match status" value="1"/>
</dbReference>
<dbReference type="SMART" id="SM00850">
    <property type="entry name" value="LytTR"/>
    <property type="match status" value="1"/>
</dbReference>
<dbReference type="Gene3D" id="3.40.50.2300">
    <property type="match status" value="1"/>
</dbReference>
<keyword evidence="5" id="KW-1185">Reference proteome</keyword>
<keyword evidence="4" id="KW-0238">DNA-binding</keyword>
<dbReference type="PANTHER" id="PTHR37299">
    <property type="entry name" value="TRANSCRIPTIONAL REGULATOR-RELATED"/>
    <property type="match status" value="1"/>
</dbReference>
<dbReference type="RefSeq" id="WP_105216854.1">
    <property type="nucleotide sequence ID" value="NZ_CP027062.1"/>
</dbReference>
<dbReference type="CDD" id="cd17536">
    <property type="entry name" value="REC_YesN-like"/>
    <property type="match status" value="1"/>
</dbReference>
<dbReference type="InterPro" id="IPR007492">
    <property type="entry name" value="LytTR_DNA-bd_dom"/>
</dbReference>
<evidence type="ECO:0000259" key="3">
    <source>
        <dbReference type="PROSITE" id="PS50930"/>
    </source>
</evidence>
<dbReference type="PROSITE" id="PS50930">
    <property type="entry name" value="HTH_LYTTR"/>
    <property type="match status" value="1"/>
</dbReference>
<evidence type="ECO:0000313" key="4">
    <source>
        <dbReference type="EMBL" id="AVI51614.1"/>
    </source>
</evidence>
<dbReference type="AlphaFoldDB" id="A0A2S0HYI1"/>
<dbReference type="KEGG" id="aue:C5O00_10750"/>